<dbReference type="PRINTS" id="PR00368">
    <property type="entry name" value="FADPNR"/>
</dbReference>
<organism evidence="2 3">
    <name type="scientific">Kineococcus endophyticus</name>
    <dbReference type="NCBI Taxonomy" id="1181883"/>
    <lineage>
        <taxon>Bacteria</taxon>
        <taxon>Bacillati</taxon>
        <taxon>Actinomycetota</taxon>
        <taxon>Actinomycetes</taxon>
        <taxon>Kineosporiales</taxon>
        <taxon>Kineosporiaceae</taxon>
        <taxon>Kineococcus</taxon>
    </lineage>
</organism>
<dbReference type="Proteomes" id="UP001555826">
    <property type="component" value="Unassembled WGS sequence"/>
</dbReference>
<dbReference type="InterPro" id="IPR050982">
    <property type="entry name" value="Auxin_biosynth/cation_transpt"/>
</dbReference>
<protein>
    <submittedName>
        <fullName evidence="2">MSMEG_0569 family flavin-dependent oxidoreductase</fullName>
    </submittedName>
</protein>
<dbReference type="RefSeq" id="WP_367638051.1">
    <property type="nucleotide sequence ID" value="NZ_JBFNQN010000006.1"/>
</dbReference>
<evidence type="ECO:0000256" key="1">
    <source>
        <dbReference type="ARBA" id="ARBA00023002"/>
    </source>
</evidence>
<evidence type="ECO:0000313" key="2">
    <source>
        <dbReference type="EMBL" id="MEW9265122.1"/>
    </source>
</evidence>
<dbReference type="EMBL" id="JBFNQN010000006">
    <property type="protein sequence ID" value="MEW9265122.1"/>
    <property type="molecule type" value="Genomic_DNA"/>
</dbReference>
<dbReference type="NCBIfam" id="TIGR04046">
    <property type="entry name" value="MSMEG_0569_nitr"/>
    <property type="match status" value="1"/>
</dbReference>
<evidence type="ECO:0000313" key="3">
    <source>
        <dbReference type="Proteomes" id="UP001555826"/>
    </source>
</evidence>
<comment type="caution">
    <text evidence="2">The sequence shown here is derived from an EMBL/GenBank/DDBJ whole genome shotgun (WGS) entry which is preliminary data.</text>
</comment>
<name>A0ABV3P7B5_9ACTN</name>
<dbReference type="PRINTS" id="PR00411">
    <property type="entry name" value="PNDRDTASEI"/>
</dbReference>
<proteinExistence type="predicted"/>
<reference evidence="2 3" key="1">
    <citation type="submission" date="2024-07" db="EMBL/GenBank/DDBJ databases">
        <authorList>
            <person name="Thanompreechachai J."/>
            <person name="Duangmal K."/>
        </authorList>
    </citation>
    <scope>NUCLEOTIDE SEQUENCE [LARGE SCALE GENOMIC DNA]</scope>
    <source>
        <strain evidence="2 3">KCTC 19886</strain>
    </source>
</reference>
<sequence>MNATGTTPEHHAVVVVGAGQAGLSLSWHLRARGVDHVLLERDRTAHEWRDGRWDAFTLVTPNFQCRLPGWSYSGEFGGTDPDGFMPRDEVHRFVTEYARSFGAPVREGVAVTSLRQEGEHRFSLDTTAGRFTADHVVVATGGYHTPVVPAAAERLPADVTQLHSSAYRGPDQLPAGAVLVVGSGQSGAQIAEDLHLAGRRVHLAVGNAPRCARRYRGRDCIAWLEDMGTYDVTAAEVPGGAAAQEKTNHYMTGRDGGRDIDLRAFAREGMGLHGRLVDVRDGVARFTPTLGAALDHADAVAESIKDGIDRWIAARGIDAPAEERYTPVWRPEGEATELDLAAAGVTSVVWSVGYRADHRWIEVGVFDGRGRPRQTRGVTGTPGLFFLGLPWMHTWGSGRFAGVARDAEFLADRITGAPPVAELPLQHDHHHDQDQDHEHRTVGVG</sequence>
<keyword evidence="3" id="KW-1185">Reference proteome</keyword>
<dbReference type="Gene3D" id="3.50.50.60">
    <property type="entry name" value="FAD/NAD(P)-binding domain"/>
    <property type="match status" value="1"/>
</dbReference>
<accession>A0ABV3P7B5</accession>
<dbReference type="PANTHER" id="PTHR43539">
    <property type="entry name" value="FLAVIN-BINDING MONOOXYGENASE-LIKE PROTEIN (AFU_ORTHOLOGUE AFUA_4G09220)"/>
    <property type="match status" value="1"/>
</dbReference>
<dbReference type="PANTHER" id="PTHR43539:SF78">
    <property type="entry name" value="FLAVIN-CONTAINING MONOOXYGENASE"/>
    <property type="match status" value="1"/>
</dbReference>
<keyword evidence="1" id="KW-0560">Oxidoreductase</keyword>
<dbReference type="InterPro" id="IPR036188">
    <property type="entry name" value="FAD/NAD-bd_sf"/>
</dbReference>
<dbReference type="InterPro" id="IPR024000">
    <property type="entry name" value="CHP04046_FMN-dependent"/>
</dbReference>
<dbReference type="SUPFAM" id="SSF51905">
    <property type="entry name" value="FAD/NAD(P)-binding domain"/>
    <property type="match status" value="1"/>
</dbReference>
<dbReference type="Pfam" id="PF13738">
    <property type="entry name" value="Pyr_redox_3"/>
    <property type="match status" value="1"/>
</dbReference>
<gene>
    <name evidence="2" type="ORF">AB1207_10220</name>
</gene>